<keyword evidence="8 12" id="KW-1133">Transmembrane helix</keyword>
<dbReference type="GO" id="GO:0034220">
    <property type="term" value="P:monoatomic ion transmembrane transport"/>
    <property type="evidence" value="ECO:0007669"/>
    <property type="project" value="UniProtKB-KW"/>
</dbReference>
<evidence type="ECO:0000256" key="3">
    <source>
        <dbReference type="ARBA" id="ARBA00022448"/>
    </source>
</evidence>
<dbReference type="Pfam" id="PF00876">
    <property type="entry name" value="Innexin"/>
    <property type="match status" value="1"/>
</dbReference>
<evidence type="ECO:0000256" key="9">
    <source>
        <dbReference type="ARBA" id="ARBA00023065"/>
    </source>
</evidence>
<reference evidence="13 15" key="2">
    <citation type="submission" date="2018-11" db="EMBL/GenBank/DDBJ databases">
        <authorList>
            <consortium name="Pathogen Informatics"/>
        </authorList>
    </citation>
    <scope>NUCLEOTIDE SEQUENCE [LARGE SCALE GENOMIC DNA]</scope>
</reference>
<evidence type="ECO:0000256" key="7">
    <source>
        <dbReference type="ARBA" id="ARBA00022949"/>
    </source>
</evidence>
<keyword evidence="11 12" id="KW-0407">Ion channel</keyword>
<dbReference type="Proteomes" id="UP000274756">
    <property type="component" value="Unassembled WGS sequence"/>
</dbReference>
<comment type="function">
    <text evidence="12">Structural component of the gap junctions.</text>
</comment>
<dbReference type="STRING" id="318479.A0A0N4UQM8"/>
<name>A0A0N4UQM8_DRAME</name>
<dbReference type="GO" id="GO:0005921">
    <property type="term" value="C:gap junction"/>
    <property type="evidence" value="ECO:0007669"/>
    <property type="project" value="UniProtKB-SubCell"/>
</dbReference>
<keyword evidence="4" id="KW-1003">Cell membrane</keyword>
<comment type="similarity">
    <text evidence="12">Belongs to the pannexin family.</text>
</comment>
<evidence type="ECO:0000256" key="1">
    <source>
        <dbReference type="ARBA" id="ARBA00004610"/>
    </source>
</evidence>
<organism evidence="14 16">
    <name type="scientific">Dracunculus medinensis</name>
    <name type="common">Guinea worm</name>
    <dbReference type="NCBI Taxonomy" id="318479"/>
    <lineage>
        <taxon>Eukaryota</taxon>
        <taxon>Metazoa</taxon>
        <taxon>Ecdysozoa</taxon>
        <taxon>Nematoda</taxon>
        <taxon>Chromadorea</taxon>
        <taxon>Rhabditida</taxon>
        <taxon>Spirurina</taxon>
        <taxon>Dracunculoidea</taxon>
        <taxon>Dracunculidae</taxon>
        <taxon>Dracunculus</taxon>
    </lineage>
</organism>
<feature type="transmembrane region" description="Helical" evidence="12">
    <location>
        <begin position="291"/>
        <end position="315"/>
    </location>
</feature>
<evidence type="ECO:0000256" key="10">
    <source>
        <dbReference type="ARBA" id="ARBA00023136"/>
    </source>
</evidence>
<proteinExistence type="inferred from homology"/>
<evidence type="ECO:0000256" key="2">
    <source>
        <dbReference type="ARBA" id="ARBA00004651"/>
    </source>
</evidence>
<dbReference type="InterPro" id="IPR000990">
    <property type="entry name" value="Innexin"/>
</dbReference>
<evidence type="ECO:0000256" key="5">
    <source>
        <dbReference type="ARBA" id="ARBA00022692"/>
    </source>
</evidence>
<reference evidence="16" key="1">
    <citation type="submission" date="2017-02" db="UniProtKB">
        <authorList>
            <consortium name="WormBaseParasite"/>
        </authorList>
    </citation>
    <scope>IDENTIFICATION</scope>
</reference>
<keyword evidence="5 12" id="KW-0812">Transmembrane</keyword>
<keyword evidence="7" id="KW-0965">Cell junction</keyword>
<dbReference type="OrthoDB" id="5867527at2759"/>
<feature type="transmembrane region" description="Helical" evidence="12">
    <location>
        <begin position="113"/>
        <end position="135"/>
    </location>
</feature>
<comment type="subcellular location">
    <subcellularLocation>
        <location evidence="1">Cell junction</location>
        <location evidence="1">Gap junction</location>
    </subcellularLocation>
    <subcellularLocation>
        <location evidence="2 12">Cell membrane</location>
        <topology evidence="2 12">Multi-pass membrane protein</topology>
    </subcellularLocation>
</comment>
<evidence type="ECO:0000256" key="8">
    <source>
        <dbReference type="ARBA" id="ARBA00022989"/>
    </source>
</evidence>
<feature type="transmembrane region" description="Helical" evidence="12">
    <location>
        <begin position="202"/>
        <end position="225"/>
    </location>
</feature>
<protein>
    <recommendedName>
        <fullName evidence="12">Innexin</fullName>
    </recommendedName>
</protein>
<keyword evidence="3 12" id="KW-0813">Transport</keyword>
<evidence type="ECO:0000313" key="14">
    <source>
        <dbReference type="Proteomes" id="UP000038040"/>
    </source>
</evidence>
<evidence type="ECO:0000256" key="11">
    <source>
        <dbReference type="ARBA" id="ARBA00023303"/>
    </source>
</evidence>
<evidence type="ECO:0000256" key="4">
    <source>
        <dbReference type="ARBA" id="ARBA00022475"/>
    </source>
</evidence>
<gene>
    <name evidence="12" type="primary">inx</name>
    <name evidence="13" type="ORF">DME_LOCUS3817</name>
</gene>
<dbReference type="PRINTS" id="PR01262">
    <property type="entry name" value="INNEXIN"/>
</dbReference>
<dbReference type="EMBL" id="UYYG01000192">
    <property type="protein sequence ID" value="VDN53844.1"/>
    <property type="molecule type" value="Genomic_DNA"/>
</dbReference>
<dbReference type="PROSITE" id="PS51013">
    <property type="entry name" value="PANNEXIN"/>
    <property type="match status" value="1"/>
</dbReference>
<evidence type="ECO:0000313" key="16">
    <source>
        <dbReference type="WBParaSite" id="DME_0001032201-mRNA-1"/>
    </source>
</evidence>
<keyword evidence="15" id="KW-1185">Reference proteome</keyword>
<dbReference type="PANTHER" id="PTHR11893">
    <property type="entry name" value="INNEXIN"/>
    <property type="match status" value="1"/>
</dbReference>
<keyword evidence="10 12" id="KW-0472">Membrane</keyword>
<dbReference type="AlphaFoldDB" id="A0A0N4UQM8"/>
<feature type="transmembrane region" description="Helical" evidence="12">
    <location>
        <begin position="43"/>
        <end position="62"/>
    </location>
</feature>
<sequence>MIVFVFIRFLDWNRMIGVLVPYLSKVHRSYQSNDIVDRLNYQYTTIIIGLCALTLAATQYVGKPIQCWVPAQFTGAWEKYAETYCFIKGSYFLPMDNFIPDDYNSRDELVIGYYQWVPIVLALQAFLFYSPSIIWRAFNFRTGINVKGVLTSAAMVKKKFDKGSRIAQVHLAADHLKEALELQRELKSESYEFFRFGKRSGIYLIGLYLFTKMLYVANVILQFVILNAFLGPQYTFWGAGILSDIWNGKEWEESGHFPRVTLCDFHVRVLGNIHRWTVQCVLMINMFNEKIYIFLWWWFILVGILSILSMVYYTIALSISGNQSDFVARYLRCAGILPENSDYRNERVFIDFLKKFLRPDGVFLLRLIEVVSDYSILK</sequence>
<evidence type="ECO:0000313" key="13">
    <source>
        <dbReference type="EMBL" id="VDN53844.1"/>
    </source>
</evidence>
<evidence type="ECO:0000256" key="6">
    <source>
        <dbReference type="ARBA" id="ARBA00022868"/>
    </source>
</evidence>
<dbReference type="Proteomes" id="UP000038040">
    <property type="component" value="Unplaced"/>
</dbReference>
<evidence type="ECO:0000256" key="12">
    <source>
        <dbReference type="RuleBase" id="RU010713"/>
    </source>
</evidence>
<keyword evidence="9 12" id="KW-0406">Ion transport</keyword>
<dbReference type="PANTHER" id="PTHR11893:SF36">
    <property type="entry name" value="INNEXIN-5"/>
    <property type="match status" value="1"/>
</dbReference>
<dbReference type="GO" id="GO:0005886">
    <property type="term" value="C:plasma membrane"/>
    <property type="evidence" value="ECO:0007669"/>
    <property type="project" value="UniProtKB-SubCell"/>
</dbReference>
<evidence type="ECO:0000313" key="15">
    <source>
        <dbReference type="Proteomes" id="UP000274756"/>
    </source>
</evidence>
<dbReference type="GO" id="GO:0005243">
    <property type="term" value="F:gap junction channel activity"/>
    <property type="evidence" value="ECO:0007669"/>
    <property type="project" value="TreeGrafter"/>
</dbReference>
<dbReference type="WBParaSite" id="DME_0001032201-mRNA-1">
    <property type="protein sequence ID" value="DME_0001032201-mRNA-1"/>
    <property type="gene ID" value="DME_0001032201"/>
</dbReference>
<keyword evidence="6" id="KW-0303">Gap junction</keyword>
<accession>A0A0N4UQM8</accession>